<gene>
    <name evidence="2" type="ORF">GJU40_06780</name>
</gene>
<feature type="transmembrane region" description="Helical" evidence="1">
    <location>
        <begin position="15"/>
        <end position="35"/>
    </location>
</feature>
<keyword evidence="1" id="KW-0812">Transmembrane</keyword>
<dbReference type="RefSeq" id="WP_154307009.1">
    <property type="nucleotide sequence ID" value="NZ_WKKI01000008.1"/>
</dbReference>
<comment type="caution">
    <text evidence="2">The sequence shown here is derived from an EMBL/GenBank/DDBJ whole genome shotgun (WGS) entry which is preliminary data.</text>
</comment>
<proteinExistence type="predicted"/>
<reference evidence="2 3" key="1">
    <citation type="submission" date="2019-11" db="EMBL/GenBank/DDBJ databases">
        <title>Bacillus lacus genome.</title>
        <authorList>
            <person name="Allen C.J."/>
            <person name="Newman J.D."/>
        </authorList>
    </citation>
    <scope>NUCLEOTIDE SEQUENCE [LARGE SCALE GENOMIC DNA]</scope>
    <source>
        <strain evidence="2 3">KCTC 33946</strain>
    </source>
</reference>
<keyword evidence="1" id="KW-1133">Transmembrane helix</keyword>
<name>A0A7X2IYL7_9BACI</name>
<evidence type="ECO:0000313" key="3">
    <source>
        <dbReference type="Proteomes" id="UP000448867"/>
    </source>
</evidence>
<protein>
    <submittedName>
        <fullName evidence="2">Uncharacterized protein</fullName>
    </submittedName>
</protein>
<accession>A0A7X2IYL7</accession>
<dbReference type="EMBL" id="WKKI01000008">
    <property type="protein sequence ID" value="MRX71877.1"/>
    <property type="molecule type" value="Genomic_DNA"/>
</dbReference>
<organism evidence="2 3">
    <name type="scientific">Metabacillus lacus</name>
    <dbReference type="NCBI Taxonomy" id="1983721"/>
    <lineage>
        <taxon>Bacteria</taxon>
        <taxon>Bacillati</taxon>
        <taxon>Bacillota</taxon>
        <taxon>Bacilli</taxon>
        <taxon>Bacillales</taxon>
        <taxon>Bacillaceae</taxon>
        <taxon>Metabacillus</taxon>
    </lineage>
</organism>
<dbReference type="AlphaFoldDB" id="A0A7X2IYL7"/>
<evidence type="ECO:0000256" key="1">
    <source>
        <dbReference type="SAM" id="Phobius"/>
    </source>
</evidence>
<keyword evidence="3" id="KW-1185">Reference proteome</keyword>
<sequence length="45" mass="5196">MFKRRSSESLLQSTTLANTLSLTILLLTVIHHLSMQQSIRKLEQK</sequence>
<dbReference type="Proteomes" id="UP000448867">
    <property type="component" value="Unassembled WGS sequence"/>
</dbReference>
<keyword evidence="1" id="KW-0472">Membrane</keyword>
<evidence type="ECO:0000313" key="2">
    <source>
        <dbReference type="EMBL" id="MRX71877.1"/>
    </source>
</evidence>